<dbReference type="EMBL" id="JAKFHA010000002">
    <property type="protein sequence ID" value="MCF2526816.1"/>
    <property type="molecule type" value="Genomic_DNA"/>
</dbReference>
<feature type="transmembrane region" description="Helical" evidence="2">
    <location>
        <begin position="302"/>
        <end position="318"/>
    </location>
</feature>
<evidence type="ECO:0000256" key="2">
    <source>
        <dbReference type="SAM" id="Phobius"/>
    </source>
</evidence>
<keyword evidence="2" id="KW-0472">Membrane</keyword>
<keyword evidence="4" id="KW-1185">Reference proteome</keyword>
<comment type="caution">
    <text evidence="3">The sequence shown here is derived from an EMBL/GenBank/DDBJ whole genome shotgun (WGS) entry which is preliminary data.</text>
</comment>
<name>A0AA41TYV0_9ACTN</name>
<gene>
    <name evidence="3" type="ORF">LZ495_06235</name>
</gene>
<dbReference type="AlphaFoldDB" id="A0AA41TYV0"/>
<keyword evidence="2" id="KW-1133">Transmembrane helix</keyword>
<sequence>MHVERCAVPGPMPRPVRRGRPVGAVGMAAVVAGVFAAAQAAVVVAASSAFADPTPAAPAAPGAVPAPPAASAAAVAPAGPAAPVVPPASPAPSGGASGAAQAYCDMLTGPAKTYCQSGEAGLGVLPGNPAQTAGFVTDPLGAIAKGCADAATWIIERLAATVNSTTQVDFTNAGFLRQYAVVFAASTFLTLLLWMLAVAKRAMRGASLGTAISEAVGYLWLAVMASAFTPLTLYLAVSLTDAVTAAIASGTQQDTDRFLGGFAKALDPNAGLGGGPVMLIFVSMLSMAAAAVLWLELLVRAAMLYVGAMLGTAVYSGLVDKAMWHHVRRWAGIMAAVLLAKPVVVIVLGLATAISAGNTQQDAFTAVLGGLSIMLLSIFASVLIYRFVPNLGDDMAQMQGGRRAMAAGGGAASLVSGPATFMKQGIRAHAGRGQDGQGGGGGAAPAAAGAVSSGIAAHGGRRGGGGTGSPAAAPAPSPASPGNTPHARTRNEA</sequence>
<feature type="transmembrane region" description="Helical" evidence="2">
    <location>
        <begin position="330"/>
        <end position="351"/>
    </location>
</feature>
<accession>A0AA41TYV0</accession>
<evidence type="ECO:0000313" key="4">
    <source>
        <dbReference type="Proteomes" id="UP001165378"/>
    </source>
</evidence>
<evidence type="ECO:0000256" key="1">
    <source>
        <dbReference type="SAM" id="MobiDB-lite"/>
    </source>
</evidence>
<feature type="region of interest" description="Disordered" evidence="1">
    <location>
        <begin position="429"/>
        <end position="493"/>
    </location>
</feature>
<feature type="compositionally biased region" description="Low complexity" evidence="1">
    <location>
        <begin position="444"/>
        <end position="458"/>
    </location>
</feature>
<feature type="transmembrane region" description="Helical" evidence="2">
    <location>
        <begin position="21"/>
        <end position="46"/>
    </location>
</feature>
<reference evidence="3" key="1">
    <citation type="submission" date="2022-01" db="EMBL/GenBank/DDBJ databases">
        <title>Genome-Based Taxonomic Classification of the Phylum Actinobacteria.</title>
        <authorList>
            <person name="Gao Y."/>
        </authorList>
    </citation>
    <scope>NUCLEOTIDE SEQUENCE</scope>
    <source>
        <strain evidence="3">KLBMP 8922</strain>
    </source>
</reference>
<keyword evidence="2" id="KW-0812">Transmembrane</keyword>
<evidence type="ECO:0008006" key="5">
    <source>
        <dbReference type="Google" id="ProtNLM"/>
    </source>
</evidence>
<dbReference type="Proteomes" id="UP001165378">
    <property type="component" value="Unassembled WGS sequence"/>
</dbReference>
<feature type="transmembrane region" description="Helical" evidence="2">
    <location>
        <begin position="363"/>
        <end position="384"/>
    </location>
</feature>
<protein>
    <recommendedName>
        <fullName evidence="5">Integral membrane protein</fullName>
    </recommendedName>
</protein>
<feature type="transmembrane region" description="Helical" evidence="2">
    <location>
        <begin position="277"/>
        <end position="295"/>
    </location>
</feature>
<organism evidence="3 4">
    <name type="scientific">Yinghuangia soli</name>
    <dbReference type="NCBI Taxonomy" id="2908204"/>
    <lineage>
        <taxon>Bacteria</taxon>
        <taxon>Bacillati</taxon>
        <taxon>Actinomycetota</taxon>
        <taxon>Actinomycetes</taxon>
        <taxon>Kitasatosporales</taxon>
        <taxon>Streptomycetaceae</taxon>
        <taxon>Yinghuangia</taxon>
    </lineage>
</organism>
<feature type="transmembrane region" description="Helical" evidence="2">
    <location>
        <begin position="179"/>
        <end position="197"/>
    </location>
</feature>
<proteinExistence type="predicted"/>
<feature type="compositionally biased region" description="Gly residues" evidence="1">
    <location>
        <begin position="433"/>
        <end position="443"/>
    </location>
</feature>
<evidence type="ECO:0000313" key="3">
    <source>
        <dbReference type="EMBL" id="MCF2526816.1"/>
    </source>
</evidence>